<accession>A0A0K2H4G0</accession>
<dbReference type="KEGG" id="clw:CLAC_08635"/>
<evidence type="ECO:0000313" key="1">
    <source>
        <dbReference type="EMBL" id="ALA68601.1"/>
    </source>
</evidence>
<dbReference type="AlphaFoldDB" id="A0A0K2H4G0"/>
<dbReference type="Proteomes" id="UP000058446">
    <property type="component" value="Chromosome"/>
</dbReference>
<name>A0A0K2H4G0_9CORY</name>
<reference evidence="1 2" key="1">
    <citation type="submission" date="2013-10" db="EMBL/GenBank/DDBJ databases">
        <title>Complete genome sequence of Corynebacterium lactis DSM 45799(T), isolated from raw cow milk.</title>
        <authorList>
            <person name="Ruckert C."/>
            <person name="Albersmeier A."/>
            <person name="Lipski A."/>
            <person name="Kalinowski J."/>
        </authorList>
    </citation>
    <scope>NUCLEOTIDE SEQUENCE [LARGE SCALE GENOMIC DNA]</scope>
    <source>
        <strain evidence="1 2">RW2-5</strain>
    </source>
</reference>
<dbReference type="PATRIC" id="fig|1408189.4.peg.1727"/>
<dbReference type="EMBL" id="CP006841">
    <property type="protein sequence ID" value="ALA68601.1"/>
    <property type="molecule type" value="Genomic_DNA"/>
</dbReference>
<sequence>MTAAIETFTLEDYVSLFIYDGPAAPEIYASELVSLAE</sequence>
<keyword evidence="2" id="KW-1185">Reference proteome</keyword>
<gene>
    <name evidence="1" type="ORF">CLAC_08635</name>
</gene>
<evidence type="ECO:0000313" key="2">
    <source>
        <dbReference type="Proteomes" id="UP000058446"/>
    </source>
</evidence>
<proteinExistence type="predicted"/>
<protein>
    <submittedName>
        <fullName evidence="1">Uncharacterized protein</fullName>
    </submittedName>
</protein>
<organism evidence="1 2">
    <name type="scientific">Corynebacterium lactis RW2-5</name>
    <dbReference type="NCBI Taxonomy" id="1408189"/>
    <lineage>
        <taxon>Bacteria</taxon>
        <taxon>Bacillati</taxon>
        <taxon>Actinomycetota</taxon>
        <taxon>Actinomycetes</taxon>
        <taxon>Mycobacteriales</taxon>
        <taxon>Corynebacteriaceae</taxon>
        <taxon>Corynebacterium</taxon>
    </lineage>
</organism>